<keyword evidence="4" id="KW-0238">DNA-binding</keyword>
<keyword evidence="3" id="KW-0731">Sigma factor</keyword>
<organism evidence="8 9">
    <name type="scientific">Arthrobacter gandavensis</name>
    <dbReference type="NCBI Taxonomy" id="169960"/>
    <lineage>
        <taxon>Bacteria</taxon>
        <taxon>Bacillati</taxon>
        <taxon>Actinomycetota</taxon>
        <taxon>Actinomycetes</taxon>
        <taxon>Micrococcales</taxon>
        <taxon>Micrococcaceae</taxon>
        <taxon>Arthrobacter</taxon>
    </lineage>
</organism>
<dbReference type="Gene3D" id="1.10.10.10">
    <property type="entry name" value="Winged helix-like DNA-binding domain superfamily/Winged helix DNA-binding domain"/>
    <property type="match status" value="1"/>
</dbReference>
<evidence type="ECO:0000259" key="7">
    <source>
        <dbReference type="Pfam" id="PF08281"/>
    </source>
</evidence>
<dbReference type="RefSeq" id="WP_152225820.1">
    <property type="nucleotide sequence ID" value="NZ_BAAALV010000002.1"/>
</dbReference>
<evidence type="ECO:0000256" key="5">
    <source>
        <dbReference type="ARBA" id="ARBA00023163"/>
    </source>
</evidence>
<evidence type="ECO:0000313" key="8">
    <source>
        <dbReference type="EMBL" id="GAA1909369.1"/>
    </source>
</evidence>
<feature type="domain" description="RNA polymerase sigma factor 70 region 4 type 2" evidence="7">
    <location>
        <begin position="114"/>
        <end position="164"/>
    </location>
</feature>
<sequence>MTHFPGEPDREQQFRTLYAAVYPDLLRFVRRRADADRAEDIGADTFLVVWRRVGEVPSSAGDARAWIFGISRNILLNNGRGERRSGALGLRLADAADLPVSTADIDLATRRIDIARAWRMLSETHQETLGLAVFEDLSGPQAAAVLGVSPVAYRLRLSRARRALRLLLDHLPASSATPQPVLGRTPSS</sequence>
<keyword evidence="2" id="KW-0805">Transcription regulation</keyword>
<feature type="domain" description="RNA polymerase sigma-70 region 2" evidence="6">
    <location>
        <begin position="17"/>
        <end position="84"/>
    </location>
</feature>
<dbReference type="PANTHER" id="PTHR43133">
    <property type="entry name" value="RNA POLYMERASE ECF-TYPE SIGMA FACTO"/>
    <property type="match status" value="1"/>
</dbReference>
<dbReference type="SUPFAM" id="SSF88946">
    <property type="entry name" value="Sigma2 domain of RNA polymerase sigma factors"/>
    <property type="match status" value="1"/>
</dbReference>
<dbReference type="Pfam" id="PF04542">
    <property type="entry name" value="Sigma70_r2"/>
    <property type="match status" value="1"/>
</dbReference>
<proteinExistence type="inferred from homology"/>
<evidence type="ECO:0000313" key="9">
    <source>
        <dbReference type="Proteomes" id="UP001500784"/>
    </source>
</evidence>
<dbReference type="PANTHER" id="PTHR43133:SF8">
    <property type="entry name" value="RNA POLYMERASE SIGMA FACTOR HI_1459-RELATED"/>
    <property type="match status" value="1"/>
</dbReference>
<evidence type="ECO:0000259" key="6">
    <source>
        <dbReference type="Pfam" id="PF04542"/>
    </source>
</evidence>
<name>A0ABN2P3L7_9MICC</name>
<evidence type="ECO:0000256" key="1">
    <source>
        <dbReference type="ARBA" id="ARBA00010641"/>
    </source>
</evidence>
<comment type="caution">
    <text evidence="8">The sequence shown here is derived from an EMBL/GenBank/DDBJ whole genome shotgun (WGS) entry which is preliminary data.</text>
</comment>
<accession>A0ABN2P3L7</accession>
<dbReference type="InterPro" id="IPR039425">
    <property type="entry name" value="RNA_pol_sigma-70-like"/>
</dbReference>
<dbReference type="Proteomes" id="UP001500784">
    <property type="component" value="Unassembled WGS sequence"/>
</dbReference>
<dbReference type="Gene3D" id="1.10.1740.10">
    <property type="match status" value="1"/>
</dbReference>
<dbReference type="NCBIfam" id="TIGR02937">
    <property type="entry name" value="sigma70-ECF"/>
    <property type="match status" value="1"/>
</dbReference>
<evidence type="ECO:0000256" key="2">
    <source>
        <dbReference type="ARBA" id="ARBA00023015"/>
    </source>
</evidence>
<dbReference type="InterPro" id="IPR014284">
    <property type="entry name" value="RNA_pol_sigma-70_dom"/>
</dbReference>
<dbReference type="InterPro" id="IPR036388">
    <property type="entry name" value="WH-like_DNA-bd_sf"/>
</dbReference>
<evidence type="ECO:0000256" key="3">
    <source>
        <dbReference type="ARBA" id="ARBA00023082"/>
    </source>
</evidence>
<reference evidence="8 9" key="1">
    <citation type="journal article" date="2019" name="Int. J. Syst. Evol. Microbiol.">
        <title>The Global Catalogue of Microorganisms (GCM) 10K type strain sequencing project: providing services to taxonomists for standard genome sequencing and annotation.</title>
        <authorList>
            <consortium name="The Broad Institute Genomics Platform"/>
            <consortium name="The Broad Institute Genome Sequencing Center for Infectious Disease"/>
            <person name="Wu L."/>
            <person name="Ma J."/>
        </authorList>
    </citation>
    <scope>NUCLEOTIDE SEQUENCE [LARGE SCALE GENOMIC DNA]</scope>
    <source>
        <strain evidence="8 9">JCM 13316</strain>
    </source>
</reference>
<gene>
    <name evidence="8" type="ORF">GCM10009688_12400</name>
</gene>
<keyword evidence="5" id="KW-0804">Transcription</keyword>
<evidence type="ECO:0008006" key="10">
    <source>
        <dbReference type="Google" id="ProtNLM"/>
    </source>
</evidence>
<dbReference type="InterPro" id="IPR013325">
    <property type="entry name" value="RNA_pol_sigma_r2"/>
</dbReference>
<keyword evidence="9" id="KW-1185">Reference proteome</keyword>
<protein>
    <recommendedName>
        <fullName evidence="10">RNA polymerase subunit sigma-70</fullName>
    </recommendedName>
</protein>
<comment type="similarity">
    <text evidence="1">Belongs to the sigma-70 factor family. ECF subfamily.</text>
</comment>
<dbReference type="InterPro" id="IPR013324">
    <property type="entry name" value="RNA_pol_sigma_r3/r4-like"/>
</dbReference>
<evidence type="ECO:0000256" key="4">
    <source>
        <dbReference type="ARBA" id="ARBA00023125"/>
    </source>
</evidence>
<dbReference type="SUPFAM" id="SSF88659">
    <property type="entry name" value="Sigma3 and sigma4 domains of RNA polymerase sigma factors"/>
    <property type="match status" value="1"/>
</dbReference>
<dbReference type="InterPro" id="IPR007627">
    <property type="entry name" value="RNA_pol_sigma70_r2"/>
</dbReference>
<dbReference type="EMBL" id="BAAALV010000002">
    <property type="protein sequence ID" value="GAA1909369.1"/>
    <property type="molecule type" value="Genomic_DNA"/>
</dbReference>
<dbReference type="InterPro" id="IPR013249">
    <property type="entry name" value="RNA_pol_sigma70_r4_t2"/>
</dbReference>
<dbReference type="Pfam" id="PF08281">
    <property type="entry name" value="Sigma70_r4_2"/>
    <property type="match status" value="1"/>
</dbReference>